<dbReference type="EMBL" id="JARBJD010000058">
    <property type="protein sequence ID" value="KAK2956293.1"/>
    <property type="molecule type" value="Genomic_DNA"/>
</dbReference>
<dbReference type="Proteomes" id="UP001281761">
    <property type="component" value="Unassembled WGS sequence"/>
</dbReference>
<evidence type="ECO:0000313" key="2">
    <source>
        <dbReference type="Proteomes" id="UP001281761"/>
    </source>
</evidence>
<protein>
    <submittedName>
        <fullName evidence="1">Uncharacterized protein</fullName>
    </submittedName>
</protein>
<evidence type="ECO:0000313" key="1">
    <source>
        <dbReference type="EMBL" id="KAK2956293.1"/>
    </source>
</evidence>
<sequence>MDRVHTSTFFVENCVFAFAPSASFILSQIGPCLTTPVDEPHPFDQICLCSVPSIVRNLHTQHNTCLSLHSDRVLPSELAPLTTSCGQTTPSERFGERGDADQNTFAACILSSVPFSVREVDTTREVEEY</sequence>
<gene>
    <name evidence="1" type="ORF">BLNAU_8857</name>
</gene>
<accession>A0ABQ9XXW4</accession>
<proteinExistence type="predicted"/>
<comment type="caution">
    <text evidence="1">The sequence shown here is derived from an EMBL/GenBank/DDBJ whole genome shotgun (WGS) entry which is preliminary data.</text>
</comment>
<organism evidence="1 2">
    <name type="scientific">Blattamonas nauphoetae</name>
    <dbReference type="NCBI Taxonomy" id="2049346"/>
    <lineage>
        <taxon>Eukaryota</taxon>
        <taxon>Metamonada</taxon>
        <taxon>Preaxostyla</taxon>
        <taxon>Oxymonadida</taxon>
        <taxon>Blattamonas</taxon>
    </lineage>
</organism>
<name>A0ABQ9XXW4_9EUKA</name>
<reference evidence="1 2" key="1">
    <citation type="journal article" date="2022" name="bioRxiv">
        <title>Genomics of Preaxostyla Flagellates Illuminates Evolutionary Transitions and the Path Towards Mitochondrial Loss.</title>
        <authorList>
            <person name="Novak L.V.F."/>
            <person name="Treitli S.C."/>
            <person name="Pyrih J."/>
            <person name="Halakuc P."/>
            <person name="Pipaliya S.V."/>
            <person name="Vacek V."/>
            <person name="Brzon O."/>
            <person name="Soukal P."/>
            <person name="Eme L."/>
            <person name="Dacks J.B."/>
            <person name="Karnkowska A."/>
            <person name="Elias M."/>
            <person name="Hampl V."/>
        </authorList>
    </citation>
    <scope>NUCLEOTIDE SEQUENCE [LARGE SCALE GENOMIC DNA]</scope>
    <source>
        <strain evidence="1">NAU3</strain>
        <tissue evidence="1">Gut</tissue>
    </source>
</reference>
<keyword evidence="2" id="KW-1185">Reference proteome</keyword>